<evidence type="ECO:0000313" key="1">
    <source>
        <dbReference type="WBParaSite" id="HNAJ_0000096501-mRNA-1"/>
    </source>
</evidence>
<accession>A0A0R3T230</accession>
<protein>
    <submittedName>
        <fullName evidence="1">Os02g0607100 protein</fullName>
    </submittedName>
</protein>
<reference evidence="1" key="1">
    <citation type="submission" date="2017-02" db="UniProtKB">
        <authorList>
            <consortium name="WormBaseParasite"/>
        </authorList>
    </citation>
    <scope>IDENTIFICATION</scope>
</reference>
<name>A0A0R3T230_RODNA</name>
<organism evidence="1">
    <name type="scientific">Rodentolepis nana</name>
    <name type="common">Dwarf tapeworm</name>
    <name type="synonym">Hymenolepis nana</name>
    <dbReference type="NCBI Taxonomy" id="102285"/>
    <lineage>
        <taxon>Eukaryota</taxon>
        <taxon>Metazoa</taxon>
        <taxon>Spiralia</taxon>
        <taxon>Lophotrochozoa</taxon>
        <taxon>Platyhelminthes</taxon>
        <taxon>Cestoda</taxon>
        <taxon>Eucestoda</taxon>
        <taxon>Cyclophyllidea</taxon>
        <taxon>Hymenolepididae</taxon>
        <taxon>Rodentolepis</taxon>
    </lineage>
</organism>
<dbReference type="WBParaSite" id="HNAJ_0000096501-mRNA-1">
    <property type="protein sequence ID" value="HNAJ_0000096501-mRNA-1"/>
    <property type="gene ID" value="HNAJ_0000096501"/>
</dbReference>
<proteinExistence type="predicted"/>
<dbReference type="AlphaFoldDB" id="A0A0R3T230"/>
<sequence length="74" mass="8762">LRIQTKHPVVPAAAAAVGEFENSGSSKEIEDAVGRVWKAERGKRCQHWQRRQDDRQHRVVCHENYVRVSWRLRW</sequence>